<dbReference type="AlphaFoldDB" id="A0AAV2QIJ4"/>
<keyword evidence="5 6" id="KW-0472">Membrane</keyword>
<dbReference type="InterPro" id="IPR036259">
    <property type="entry name" value="MFS_trans_sf"/>
</dbReference>
<dbReference type="GO" id="GO:0005886">
    <property type="term" value="C:plasma membrane"/>
    <property type="evidence" value="ECO:0007669"/>
    <property type="project" value="TreeGrafter"/>
</dbReference>
<feature type="transmembrane region" description="Helical" evidence="6">
    <location>
        <begin position="278"/>
        <end position="297"/>
    </location>
</feature>
<dbReference type="GO" id="GO:0006937">
    <property type="term" value="P:regulation of muscle contraction"/>
    <property type="evidence" value="ECO:0007669"/>
    <property type="project" value="TreeGrafter"/>
</dbReference>
<sequence>TIVIKKLRAKNAMILCMVAYFPYMAAQFHPEIFTLVPSALLLGMAAAVLWTAQCTYFTQVSVKLSNLTGEDSDVILTRFFGIFFFFFQSTQIWGNLISSLVLSIGVTEKNNTNELSLLHCGIQFCPNDKVLEDEITSIPQEDRPPALHIYLIAGICLVCGGTAALVLAFFADPLTRYGEIEDKIKSPTSKKPTEKPTSQLIVATFHQMRHPYQILIMPLTLWSGAEQAFFASDFTSAYVTCSMGVHMVGYVMICYGVSDAICSNCFSPIVSRIGRVPVFTLAALINIGVIIYLTYWMPHPDDIHIYFILAALWGVGDAVWQSQINALYGIIFPGESVPAFSNYRLWESLGFFSNFAIGGMFCTSVKIIMVMGSLLAGMLGYYSVEMLERRGGPKRDKIGNVLPLDQVILQMFTGKK</sequence>
<keyword evidence="4 6" id="KW-1133">Transmembrane helix</keyword>
<evidence type="ECO:0000256" key="1">
    <source>
        <dbReference type="ARBA" id="ARBA00004141"/>
    </source>
</evidence>
<dbReference type="InterPro" id="IPR051951">
    <property type="entry name" value="UNC-93_regulatory"/>
</dbReference>
<dbReference type="GO" id="GO:0015459">
    <property type="term" value="F:potassium channel regulator activity"/>
    <property type="evidence" value="ECO:0007669"/>
    <property type="project" value="TreeGrafter"/>
</dbReference>
<evidence type="ECO:0000256" key="2">
    <source>
        <dbReference type="ARBA" id="ARBA00009172"/>
    </source>
</evidence>
<dbReference type="Proteomes" id="UP001497623">
    <property type="component" value="Unassembled WGS sequence"/>
</dbReference>
<evidence type="ECO:0000256" key="6">
    <source>
        <dbReference type="SAM" id="Phobius"/>
    </source>
</evidence>
<evidence type="ECO:0000256" key="4">
    <source>
        <dbReference type="ARBA" id="ARBA00022989"/>
    </source>
</evidence>
<keyword evidence="3 6" id="KW-0812">Transmembrane</keyword>
<feature type="non-terminal residue" evidence="7">
    <location>
        <position position="1"/>
    </location>
</feature>
<dbReference type="Pfam" id="PF05978">
    <property type="entry name" value="UNC-93"/>
    <property type="match status" value="1"/>
</dbReference>
<protein>
    <recommendedName>
        <fullName evidence="9">UNC93-like protein</fullName>
    </recommendedName>
</protein>
<evidence type="ECO:0000313" key="7">
    <source>
        <dbReference type="EMBL" id="CAL4082291.1"/>
    </source>
</evidence>
<proteinExistence type="inferred from homology"/>
<dbReference type="GO" id="GO:0043266">
    <property type="term" value="P:regulation of potassium ion transport"/>
    <property type="evidence" value="ECO:0007669"/>
    <property type="project" value="TreeGrafter"/>
</dbReference>
<dbReference type="InterPro" id="IPR010291">
    <property type="entry name" value="Ion_channel_UNC-93"/>
</dbReference>
<accession>A0AAV2QIJ4</accession>
<evidence type="ECO:0000256" key="3">
    <source>
        <dbReference type="ARBA" id="ARBA00022692"/>
    </source>
</evidence>
<comment type="caution">
    <text evidence="7">The sequence shown here is derived from an EMBL/GenBank/DDBJ whole genome shotgun (WGS) entry which is preliminary data.</text>
</comment>
<gene>
    <name evidence="7" type="ORF">MNOR_LOCUS11803</name>
</gene>
<comment type="similarity">
    <text evidence="2">Belongs to the unc-93 family.</text>
</comment>
<name>A0AAV2QIJ4_MEGNR</name>
<dbReference type="PANTHER" id="PTHR19444:SF13">
    <property type="entry name" value="PROTEIN UNC-93 HOMOLOG A"/>
    <property type="match status" value="1"/>
</dbReference>
<evidence type="ECO:0000313" key="8">
    <source>
        <dbReference type="Proteomes" id="UP001497623"/>
    </source>
</evidence>
<feature type="transmembrane region" description="Helical" evidence="6">
    <location>
        <begin position="147"/>
        <end position="170"/>
    </location>
</feature>
<evidence type="ECO:0008006" key="9">
    <source>
        <dbReference type="Google" id="ProtNLM"/>
    </source>
</evidence>
<dbReference type="SUPFAM" id="SSF103473">
    <property type="entry name" value="MFS general substrate transporter"/>
    <property type="match status" value="1"/>
</dbReference>
<feature type="transmembrane region" description="Helical" evidence="6">
    <location>
        <begin position="35"/>
        <end position="58"/>
    </location>
</feature>
<reference evidence="7 8" key="1">
    <citation type="submission" date="2024-05" db="EMBL/GenBank/DDBJ databases">
        <authorList>
            <person name="Wallberg A."/>
        </authorList>
    </citation>
    <scope>NUCLEOTIDE SEQUENCE [LARGE SCALE GENOMIC DNA]</scope>
</reference>
<dbReference type="PANTHER" id="PTHR19444">
    <property type="entry name" value="UNC-93 RELATED"/>
    <property type="match status" value="1"/>
</dbReference>
<dbReference type="GO" id="GO:0055120">
    <property type="term" value="C:striated muscle dense body"/>
    <property type="evidence" value="ECO:0007669"/>
    <property type="project" value="TreeGrafter"/>
</dbReference>
<comment type="subcellular location">
    <subcellularLocation>
        <location evidence="1">Membrane</location>
        <topology evidence="1">Multi-pass membrane protein</topology>
    </subcellularLocation>
</comment>
<feature type="transmembrane region" description="Helical" evidence="6">
    <location>
        <begin position="237"/>
        <end position="257"/>
    </location>
</feature>
<feature type="transmembrane region" description="Helical" evidence="6">
    <location>
        <begin position="79"/>
        <end position="106"/>
    </location>
</feature>
<organism evidence="7 8">
    <name type="scientific">Meganyctiphanes norvegica</name>
    <name type="common">Northern krill</name>
    <name type="synonym">Thysanopoda norvegica</name>
    <dbReference type="NCBI Taxonomy" id="48144"/>
    <lineage>
        <taxon>Eukaryota</taxon>
        <taxon>Metazoa</taxon>
        <taxon>Ecdysozoa</taxon>
        <taxon>Arthropoda</taxon>
        <taxon>Crustacea</taxon>
        <taxon>Multicrustacea</taxon>
        <taxon>Malacostraca</taxon>
        <taxon>Eumalacostraca</taxon>
        <taxon>Eucarida</taxon>
        <taxon>Euphausiacea</taxon>
        <taxon>Euphausiidae</taxon>
        <taxon>Meganyctiphanes</taxon>
    </lineage>
</organism>
<feature type="transmembrane region" description="Helical" evidence="6">
    <location>
        <begin position="351"/>
        <end position="384"/>
    </location>
</feature>
<keyword evidence="8" id="KW-1185">Reference proteome</keyword>
<evidence type="ECO:0000256" key="5">
    <source>
        <dbReference type="ARBA" id="ARBA00023136"/>
    </source>
</evidence>
<dbReference type="EMBL" id="CAXKWB010006280">
    <property type="protein sequence ID" value="CAL4082291.1"/>
    <property type="molecule type" value="Genomic_DNA"/>
</dbReference>